<evidence type="ECO:0000256" key="2">
    <source>
        <dbReference type="SAM" id="MobiDB-lite"/>
    </source>
</evidence>
<name>A0AAV7VPK0_PLEWA</name>
<evidence type="ECO:0000256" key="1">
    <source>
        <dbReference type="SAM" id="Coils"/>
    </source>
</evidence>
<keyword evidence="1" id="KW-0175">Coiled coil</keyword>
<dbReference type="AlphaFoldDB" id="A0AAV7VPK0"/>
<feature type="coiled-coil region" evidence="1">
    <location>
        <begin position="57"/>
        <end position="111"/>
    </location>
</feature>
<evidence type="ECO:0000313" key="3">
    <source>
        <dbReference type="EMBL" id="KAJ1203332.1"/>
    </source>
</evidence>
<sequence length="181" mass="21371">MEAAKWIFSDSEEIGGSSNADRMIFTVPTYESPYPGLLEDWGDFTAKDCKPMLKTLAKYAESDLMSIQQEIKDLRKDLENETDQTLLKDGQIKMEKRLTEFEEEVKLKKQQKFQHHERDYAEGRILTFARKYNMYEKEMQQEDMQKKQYRILMEAISDVSKDNEDLPGTSRVRNTFGFHDE</sequence>
<evidence type="ECO:0000313" key="4">
    <source>
        <dbReference type="Proteomes" id="UP001066276"/>
    </source>
</evidence>
<gene>
    <name evidence="3" type="ORF">NDU88_007119</name>
</gene>
<keyword evidence="4" id="KW-1185">Reference proteome</keyword>
<comment type="caution">
    <text evidence="3">The sequence shown here is derived from an EMBL/GenBank/DDBJ whole genome shotgun (WGS) entry which is preliminary data.</text>
</comment>
<protein>
    <submittedName>
        <fullName evidence="3">Uncharacterized protein</fullName>
    </submittedName>
</protein>
<accession>A0AAV7VPK0</accession>
<dbReference type="EMBL" id="JANPWB010000003">
    <property type="protein sequence ID" value="KAJ1203332.1"/>
    <property type="molecule type" value="Genomic_DNA"/>
</dbReference>
<organism evidence="3 4">
    <name type="scientific">Pleurodeles waltl</name>
    <name type="common">Iberian ribbed newt</name>
    <dbReference type="NCBI Taxonomy" id="8319"/>
    <lineage>
        <taxon>Eukaryota</taxon>
        <taxon>Metazoa</taxon>
        <taxon>Chordata</taxon>
        <taxon>Craniata</taxon>
        <taxon>Vertebrata</taxon>
        <taxon>Euteleostomi</taxon>
        <taxon>Amphibia</taxon>
        <taxon>Batrachia</taxon>
        <taxon>Caudata</taxon>
        <taxon>Salamandroidea</taxon>
        <taxon>Salamandridae</taxon>
        <taxon>Pleurodelinae</taxon>
        <taxon>Pleurodeles</taxon>
    </lineage>
</organism>
<dbReference type="Proteomes" id="UP001066276">
    <property type="component" value="Chromosome 2_1"/>
</dbReference>
<reference evidence="3" key="1">
    <citation type="journal article" date="2022" name="bioRxiv">
        <title>Sequencing and chromosome-scale assembly of the giantPleurodeles waltlgenome.</title>
        <authorList>
            <person name="Brown T."/>
            <person name="Elewa A."/>
            <person name="Iarovenko S."/>
            <person name="Subramanian E."/>
            <person name="Araus A.J."/>
            <person name="Petzold A."/>
            <person name="Susuki M."/>
            <person name="Suzuki K.-i.T."/>
            <person name="Hayashi T."/>
            <person name="Toyoda A."/>
            <person name="Oliveira C."/>
            <person name="Osipova E."/>
            <person name="Leigh N.D."/>
            <person name="Simon A."/>
            <person name="Yun M.H."/>
        </authorList>
    </citation>
    <scope>NUCLEOTIDE SEQUENCE</scope>
    <source>
        <strain evidence="3">20211129_DDA</strain>
        <tissue evidence="3">Liver</tissue>
    </source>
</reference>
<feature type="region of interest" description="Disordered" evidence="2">
    <location>
        <begin position="162"/>
        <end position="181"/>
    </location>
</feature>
<proteinExistence type="predicted"/>